<dbReference type="InterPro" id="IPR013762">
    <property type="entry name" value="Integrase-like_cat_sf"/>
</dbReference>
<comment type="caution">
    <text evidence="4">The sequence shown here is derived from an EMBL/GenBank/DDBJ whole genome shotgun (WGS) entry which is preliminary data.</text>
</comment>
<dbReference type="SUPFAM" id="SSF56349">
    <property type="entry name" value="DNA breaking-rejoining enzymes"/>
    <property type="match status" value="1"/>
</dbReference>
<gene>
    <name evidence="4" type="ORF">E4665_11625</name>
</gene>
<dbReference type="Proteomes" id="UP000298347">
    <property type="component" value="Unassembled WGS sequence"/>
</dbReference>
<protein>
    <submittedName>
        <fullName evidence="4">Site-specific integrase</fullName>
    </submittedName>
</protein>
<proteinExistence type="predicted"/>
<name>A0A4Z0GNG9_9BACL</name>
<dbReference type="InterPro" id="IPR010998">
    <property type="entry name" value="Integrase_recombinase_N"/>
</dbReference>
<dbReference type="Gene3D" id="1.10.443.10">
    <property type="entry name" value="Intergrase catalytic core"/>
    <property type="match status" value="1"/>
</dbReference>
<keyword evidence="2" id="KW-0233">DNA recombination</keyword>
<feature type="domain" description="Integrase SAM-like N-terminal" evidence="3">
    <location>
        <begin position="73"/>
        <end position="127"/>
    </location>
</feature>
<dbReference type="OrthoDB" id="9803188at2"/>
<dbReference type="InterPro" id="IPR004107">
    <property type="entry name" value="Integrase_SAM-like_N"/>
</dbReference>
<dbReference type="InterPro" id="IPR011010">
    <property type="entry name" value="DNA_brk_join_enz"/>
</dbReference>
<organism evidence="4 5">
    <name type="scientific">Sporolactobacillus shoreae</name>
    <dbReference type="NCBI Taxonomy" id="1465501"/>
    <lineage>
        <taxon>Bacteria</taxon>
        <taxon>Bacillati</taxon>
        <taxon>Bacillota</taxon>
        <taxon>Bacilli</taxon>
        <taxon>Bacillales</taxon>
        <taxon>Sporolactobacillaceae</taxon>
        <taxon>Sporolactobacillus</taxon>
    </lineage>
</organism>
<dbReference type="GO" id="GO:0003677">
    <property type="term" value="F:DNA binding"/>
    <property type="evidence" value="ECO:0007669"/>
    <property type="project" value="UniProtKB-KW"/>
</dbReference>
<reference evidence="4 5" key="1">
    <citation type="journal article" date="2015" name="Int. J. Syst. Evol. Microbiol.">
        <title>Sporolactobacillus shoreae sp. nov. and Sporolactobacillus spathodeae sp. nov., two spore-forming lactic acid bacteria isolated from tree barks in Thailand.</title>
        <authorList>
            <person name="Thamacharoensuk T."/>
            <person name="Kitahara M."/>
            <person name="Ohkuma M."/>
            <person name="Thongchul N."/>
            <person name="Tanasupawat S."/>
        </authorList>
    </citation>
    <scope>NUCLEOTIDE SEQUENCE [LARGE SCALE GENOMIC DNA]</scope>
    <source>
        <strain evidence="4 5">BK92</strain>
    </source>
</reference>
<keyword evidence="1" id="KW-0238">DNA-binding</keyword>
<dbReference type="EMBL" id="SRJD01000013">
    <property type="protein sequence ID" value="TGA97492.1"/>
    <property type="molecule type" value="Genomic_DNA"/>
</dbReference>
<accession>A0A4Z0GNG9</accession>
<sequence length="241" mass="28304">MPKYNIPDLRTSGNGKYAYTFDWGRRADGSRHQETRSGFGSKREANDDYQKLLVEKEATKANKMMVTTSFSFGQFVEDNFLPTYRDSVRPQTYHGRAAMIHKHFQSLWKFELSEITPEMVMKWKNQLRHHQSLSNEYVRKICGLGHRIFSLAVDMKLLSTNPAEVLKKTKFLRDEQRTLNFWTLDEFQKVATSFNQTDTNEVWGLTILSFLFLTGLRIGEAQALEWKIWILRANGYMLRKQ</sequence>
<dbReference type="AlphaFoldDB" id="A0A4Z0GNG9"/>
<evidence type="ECO:0000259" key="3">
    <source>
        <dbReference type="Pfam" id="PF14659"/>
    </source>
</evidence>
<dbReference type="GO" id="GO:0015074">
    <property type="term" value="P:DNA integration"/>
    <property type="evidence" value="ECO:0007669"/>
    <property type="project" value="InterPro"/>
</dbReference>
<keyword evidence="5" id="KW-1185">Reference proteome</keyword>
<evidence type="ECO:0000256" key="1">
    <source>
        <dbReference type="ARBA" id="ARBA00023125"/>
    </source>
</evidence>
<evidence type="ECO:0000313" key="5">
    <source>
        <dbReference type="Proteomes" id="UP000298347"/>
    </source>
</evidence>
<evidence type="ECO:0000256" key="2">
    <source>
        <dbReference type="ARBA" id="ARBA00023172"/>
    </source>
</evidence>
<dbReference type="Pfam" id="PF14659">
    <property type="entry name" value="Phage_int_SAM_3"/>
    <property type="match status" value="1"/>
</dbReference>
<evidence type="ECO:0000313" key="4">
    <source>
        <dbReference type="EMBL" id="TGA97492.1"/>
    </source>
</evidence>
<dbReference type="GO" id="GO:0006310">
    <property type="term" value="P:DNA recombination"/>
    <property type="evidence" value="ECO:0007669"/>
    <property type="project" value="UniProtKB-KW"/>
</dbReference>
<dbReference type="Gene3D" id="1.10.150.130">
    <property type="match status" value="1"/>
</dbReference>
<dbReference type="RefSeq" id="WP_135348958.1">
    <property type="nucleotide sequence ID" value="NZ_SRJD01000013.1"/>
</dbReference>